<feature type="compositionally biased region" description="Basic and acidic residues" evidence="1">
    <location>
        <begin position="66"/>
        <end position="79"/>
    </location>
</feature>
<proteinExistence type="predicted"/>
<gene>
    <name evidence="2" type="ORF">SAMN05216191_13421</name>
</gene>
<evidence type="ECO:0000313" key="2">
    <source>
        <dbReference type="EMBL" id="SDN26966.1"/>
    </source>
</evidence>
<dbReference type="Proteomes" id="UP000182783">
    <property type="component" value="Unassembled WGS sequence"/>
</dbReference>
<name>A0A1H0A2Q7_9BACL</name>
<evidence type="ECO:0000256" key="1">
    <source>
        <dbReference type="SAM" id="MobiDB-lite"/>
    </source>
</evidence>
<accession>A0A1H0A2Q7</accession>
<protein>
    <submittedName>
        <fullName evidence="2">Uncharacterized protein</fullName>
    </submittedName>
</protein>
<dbReference type="AlphaFoldDB" id="A0A1H0A2Q7"/>
<feature type="region of interest" description="Disordered" evidence="1">
    <location>
        <begin position="1"/>
        <end position="28"/>
    </location>
</feature>
<evidence type="ECO:0000313" key="3">
    <source>
        <dbReference type="Proteomes" id="UP000182783"/>
    </source>
</evidence>
<organism evidence="2 3">
    <name type="scientific">Paenibacillus jilunlii</name>
    <dbReference type="NCBI Taxonomy" id="682956"/>
    <lineage>
        <taxon>Bacteria</taxon>
        <taxon>Bacillati</taxon>
        <taxon>Bacillota</taxon>
        <taxon>Bacilli</taxon>
        <taxon>Bacillales</taxon>
        <taxon>Paenibacillaceae</taxon>
        <taxon>Paenibacillus</taxon>
    </lineage>
</organism>
<reference evidence="2 3" key="1">
    <citation type="submission" date="2016-10" db="EMBL/GenBank/DDBJ databases">
        <authorList>
            <person name="de Groot N.N."/>
        </authorList>
    </citation>
    <scope>NUCLEOTIDE SEQUENCE [LARGE SCALE GENOMIC DNA]</scope>
    <source>
        <strain evidence="2 3">CGMCC 1.10239</strain>
    </source>
</reference>
<feature type="region of interest" description="Disordered" evidence="1">
    <location>
        <begin position="45"/>
        <end position="79"/>
    </location>
</feature>
<dbReference type="EMBL" id="FNGM01000034">
    <property type="protein sequence ID" value="SDN26966.1"/>
    <property type="molecule type" value="Genomic_DNA"/>
</dbReference>
<sequence>MSSGQKKHRRITPMPVVSSFPPPNRQTVHSECITTPMTAEDWEKYGQLNPTPRNKSHYMMSKKGVKKDGKQVRSKKDAS</sequence>
<feature type="compositionally biased region" description="Basic residues" evidence="1">
    <location>
        <begin position="1"/>
        <end position="11"/>
    </location>
</feature>